<accession>A0A1X7FNP8</accession>
<keyword evidence="2" id="KW-1185">Reference proteome</keyword>
<dbReference type="STRING" id="464029.SAMN02982989_0108"/>
<organism evidence="1 2">
    <name type="scientific">Xaviernesmea oryzae</name>
    <dbReference type="NCBI Taxonomy" id="464029"/>
    <lineage>
        <taxon>Bacteria</taxon>
        <taxon>Pseudomonadati</taxon>
        <taxon>Pseudomonadota</taxon>
        <taxon>Alphaproteobacteria</taxon>
        <taxon>Hyphomicrobiales</taxon>
        <taxon>Rhizobiaceae</taxon>
        <taxon>Rhizobium/Agrobacterium group</taxon>
        <taxon>Xaviernesmea</taxon>
    </lineage>
</organism>
<dbReference type="AlphaFoldDB" id="A0A1X7FNP8"/>
<sequence>MALNPADSYPHTPEYYAEFAGNQERQSFQFVKDIDTAMRANYAVNIVNIGQNIYPLLYVESTFDGGRYTLLTDARTRYVHQNVGQIYDVTKAISHIPLGIFSIISGYGEYPSFGQWLQPLMAYRDQIIKVRDTKNGISGMTLEDKITTDAMLIESLNFIDKIISQSSFSYQEFATYARSIGDAILYCQNRAAKNQVDVMTNVLNGWKGMIGEEAWDKMYVIIGAIWTLTQENAHELIIKALMKPELRETHVVVSEAVPDLQSAQTLMGRIVGDRIMAELVFDAKANEAFAQDIYSLSTRRDLLSQAVEAVVGDVARTTAAANGVTCPHLRS</sequence>
<reference evidence="2" key="1">
    <citation type="submission" date="2017-04" db="EMBL/GenBank/DDBJ databases">
        <authorList>
            <person name="Varghese N."/>
            <person name="Submissions S."/>
        </authorList>
    </citation>
    <scope>NUCLEOTIDE SEQUENCE [LARGE SCALE GENOMIC DNA]</scope>
    <source>
        <strain evidence="2">B4P</strain>
    </source>
</reference>
<name>A0A1X7FNP8_9HYPH</name>
<evidence type="ECO:0000313" key="1">
    <source>
        <dbReference type="EMBL" id="SMF55881.1"/>
    </source>
</evidence>
<dbReference type="EMBL" id="FXAF01000007">
    <property type="protein sequence ID" value="SMF55881.1"/>
    <property type="molecule type" value="Genomic_DNA"/>
</dbReference>
<gene>
    <name evidence="1" type="ORF">SAMN02982989_0108</name>
</gene>
<dbReference type="Proteomes" id="UP000192903">
    <property type="component" value="Unassembled WGS sequence"/>
</dbReference>
<proteinExistence type="predicted"/>
<evidence type="ECO:0000313" key="2">
    <source>
        <dbReference type="Proteomes" id="UP000192903"/>
    </source>
</evidence>
<protein>
    <submittedName>
        <fullName evidence="1">Uncharacterized protein</fullName>
    </submittedName>
</protein>
<dbReference type="RefSeq" id="WP_143531690.1">
    <property type="nucleotide sequence ID" value="NZ_FXAF01000007.1"/>
</dbReference>
<dbReference type="OrthoDB" id="9182691at2"/>